<evidence type="ECO:0000259" key="27">
    <source>
        <dbReference type="PROSITE" id="PS51847"/>
    </source>
</evidence>
<evidence type="ECO:0000256" key="3">
    <source>
        <dbReference type="ARBA" id="ARBA00022448"/>
    </source>
</evidence>
<dbReference type="Gene3D" id="3.30.200.20">
    <property type="entry name" value="Phosphorylase Kinase, domain 1"/>
    <property type="match status" value="1"/>
</dbReference>
<dbReference type="GO" id="GO:0008289">
    <property type="term" value="F:lipid binding"/>
    <property type="evidence" value="ECO:0007669"/>
    <property type="project" value="UniProtKB-KW"/>
</dbReference>
<name>A0AAD6WCC7_9ROSI</name>
<dbReference type="PROSITE" id="PS00108">
    <property type="entry name" value="PROTEIN_KINASE_ST"/>
    <property type="match status" value="1"/>
</dbReference>
<dbReference type="Pfam" id="PF00069">
    <property type="entry name" value="Pkinase"/>
    <property type="match status" value="1"/>
</dbReference>
<feature type="transmembrane region" description="Helical" evidence="22">
    <location>
        <begin position="246"/>
        <end position="266"/>
    </location>
</feature>
<evidence type="ECO:0000256" key="1">
    <source>
        <dbReference type="ARBA" id="ARBA00004370"/>
    </source>
</evidence>
<dbReference type="Gene3D" id="2.60.40.420">
    <property type="entry name" value="Cupredoxins - blue copper proteins"/>
    <property type="match status" value="1"/>
</dbReference>
<comment type="catalytic activity">
    <reaction evidence="18">
        <text>L-seryl-[protein] + ATP = O-phospho-L-seryl-[protein] + ADP + H(+)</text>
        <dbReference type="Rhea" id="RHEA:17989"/>
        <dbReference type="Rhea" id="RHEA-COMP:9863"/>
        <dbReference type="Rhea" id="RHEA-COMP:11604"/>
        <dbReference type="ChEBI" id="CHEBI:15378"/>
        <dbReference type="ChEBI" id="CHEBI:29999"/>
        <dbReference type="ChEBI" id="CHEBI:30616"/>
        <dbReference type="ChEBI" id="CHEBI:83421"/>
        <dbReference type="ChEBI" id="CHEBI:456216"/>
        <dbReference type="EC" id="2.7.11.1"/>
    </reaction>
</comment>
<dbReference type="PROSITE" id="PS51485">
    <property type="entry name" value="PHYTOCYANIN"/>
    <property type="match status" value="1"/>
</dbReference>
<dbReference type="GO" id="GO:0009055">
    <property type="term" value="F:electron transfer activity"/>
    <property type="evidence" value="ECO:0007669"/>
    <property type="project" value="InterPro"/>
</dbReference>
<dbReference type="InterPro" id="IPR017441">
    <property type="entry name" value="Protein_kinase_ATP_BS"/>
</dbReference>
<dbReference type="Pfam" id="PF00168">
    <property type="entry name" value="C2"/>
    <property type="match status" value="1"/>
</dbReference>
<keyword evidence="7" id="KW-0479">Metal-binding</keyword>
<evidence type="ECO:0000256" key="22">
    <source>
        <dbReference type="SAM" id="Phobius"/>
    </source>
</evidence>
<feature type="region of interest" description="Disordered" evidence="21">
    <location>
        <begin position="1083"/>
        <end position="1109"/>
    </location>
</feature>
<dbReference type="SUPFAM" id="SSF49503">
    <property type="entry name" value="Cupredoxins"/>
    <property type="match status" value="1"/>
</dbReference>
<evidence type="ECO:0000313" key="28">
    <source>
        <dbReference type="EMBL" id="KAJ7007550.1"/>
    </source>
</evidence>
<keyword evidence="20" id="KW-0175">Coiled coil</keyword>
<evidence type="ECO:0000313" key="29">
    <source>
        <dbReference type="Proteomes" id="UP001164929"/>
    </source>
</evidence>
<dbReference type="InterPro" id="IPR039010">
    <property type="entry name" value="Synaptotagmin_SMP"/>
</dbReference>
<keyword evidence="14" id="KW-0445">Lipid transport</keyword>
<dbReference type="PROSITE" id="PS00107">
    <property type="entry name" value="PROTEIN_KINASE_ATP"/>
    <property type="match status" value="1"/>
</dbReference>
<dbReference type="EMBL" id="JAQIZT010000002">
    <property type="protein sequence ID" value="KAJ7007550.1"/>
    <property type="molecule type" value="Genomic_DNA"/>
</dbReference>
<dbReference type="Gene3D" id="1.10.510.10">
    <property type="entry name" value="Transferase(Phosphotransferase) domain 1"/>
    <property type="match status" value="2"/>
</dbReference>
<feature type="transmembrane region" description="Helical" evidence="22">
    <location>
        <begin position="308"/>
        <end position="328"/>
    </location>
</feature>
<dbReference type="PROSITE" id="PS50011">
    <property type="entry name" value="PROTEIN_KINASE_DOM"/>
    <property type="match status" value="1"/>
</dbReference>
<evidence type="ECO:0000256" key="16">
    <source>
        <dbReference type="ARBA" id="ARBA00023136"/>
    </source>
</evidence>
<feature type="domain" description="Phytocyanin" evidence="26">
    <location>
        <begin position="29"/>
        <end position="149"/>
    </location>
</feature>
<evidence type="ECO:0000256" key="21">
    <source>
        <dbReference type="SAM" id="MobiDB-lite"/>
    </source>
</evidence>
<evidence type="ECO:0000259" key="25">
    <source>
        <dbReference type="PROSITE" id="PS50011"/>
    </source>
</evidence>
<dbReference type="GO" id="GO:0046872">
    <property type="term" value="F:metal ion binding"/>
    <property type="evidence" value="ECO:0007669"/>
    <property type="project" value="UniProtKB-KW"/>
</dbReference>
<dbReference type="InterPro" id="IPR000719">
    <property type="entry name" value="Prot_kinase_dom"/>
</dbReference>
<accession>A0AAD6WCC7</accession>
<keyword evidence="10" id="KW-0418">Kinase</keyword>
<feature type="region of interest" description="Disordered" evidence="21">
    <location>
        <begin position="153"/>
        <end position="182"/>
    </location>
</feature>
<evidence type="ECO:0000256" key="8">
    <source>
        <dbReference type="ARBA" id="ARBA00022737"/>
    </source>
</evidence>
<feature type="signal peptide" evidence="23">
    <location>
        <begin position="1"/>
        <end position="23"/>
    </location>
</feature>
<gene>
    <name evidence="28" type="ORF">NC653_006555</name>
</gene>
<sequence length="1398" mass="154169">MRLATILHLAIIAVLIIAATSQAPPIRYINHTVGDNAGWFFNSTTNTTAANYSSWAASQTFNLGDYLIFRTSSNQTVIQTYNLTTFENCSIDLSSDNDTVVYDGGNTVFDQALTIPVPLTIQGPNYFFSDANDGIQCQFGLAFEINVNRGLGLPPSLNQPPPPPYREPPGPDSASPPITIPAGEGLGNEGFKNGLSVHVIACSVFLLCWQSTIRESANKRGYFPLSIKIINAIPSSLCPTDPLPSLLAVPVTLYYFFHFFSCGLNAHNATRKRDRKEPLLSGETSSRISQRHCHLSVKFSRVLESGKMGLISGLFLGIVFGIGLMAGWKHMMQYRSTKRVAKAVDIKLLGSLNRDDLKKICGDNFPDWISFPAFEQVKWLNKQLGKLWPFVAEAATAVVKESVEPLLEDYRPPGITSLKFNKFSLGTVPPKIEGIRVQSLKQGQVTMDIDLRWCGDPSIILGVEAALVASIPIQLKDLEVYTVIRVIFQLAEEIPCISAVVIALLSEPKPKIDYILKAVGGSLTALPGDTVNSIVTDMLQWPHRIVVPIGGIPVDISELELRPQGKLTVIIVKANDLKNMEMIGKSDPYAVVYVRPMFKVKTQVIDNNLNPVWNQTFDLIAEDKETQSLILEVFDKDIGQDKRLGRAKLALNELEAETWKELEFGLLSSFDTLKVKDKKDRGTITIKVFYHEFNKEESLAALEEEKKIIEQRKKLKEAGVIGSTMDALDGAASLVGSGVGLVGGGVGAGVGLVGSGLGVVGSGLSKAGRFMGRTITGQSSKRNGNTTPVNSVQENVLFYRKITRNRTAPITRSPNHHHHQCRCYSYSLLRRATSSFSPSNRLGHGGFGSVYKATLPNTNQHLAVKLMDQNGSLQGEREFHNELSIASCLDSPNIVSLLGYSCSRKKKLVLVYELMENRSLQEALFDRKCEELMNWKVRFELVIGVAKGLEYLHHFCSPPVIHGDIKPGNILLDSCFNAKIGDFGLARLKIEESNGFLEKKEGFGEDNGSILEETESVASGCGESGIIDVGGVVRSPESFGVRVLDSDASPEMFSVVSPEVGLDKGSVSEAGFDKMSVDSGRDLIGGGKKGGSRRDWWWKQDNGGGSESGRVKDYVMEWIGISSDNKLLSKKSLKSEPKKHKKKLEWWASLDEERMKKKEKNRKPREWWKEEFCEELTKKKKKRGLSSSNSGDLWWQKDDDGVQERKKKRKSKGSRGSMDRWVDGFSGEFRNGRRNSQDWASGEIPKSGGISSTPSMRGTVCYIAPEYGGGSLLSEKCDVYSFGVLLLVVVSGRRPLQVTASPMSEFERANLISWARQLAYNGKLLDIVDSSVHSLDKDQALLCITIGLLCLQKSPSKRPTMKEIVGMLSGEAEPPHLPFEFSPSPPSNFPFKSRRKAR</sequence>
<feature type="domain" description="C2" evidence="24">
    <location>
        <begin position="548"/>
        <end position="664"/>
    </location>
</feature>
<comment type="subcellular location">
    <subcellularLocation>
        <location evidence="1">Membrane</location>
    </subcellularLocation>
</comment>
<dbReference type="CDD" id="cd04216">
    <property type="entry name" value="Phytocyanin"/>
    <property type="match status" value="1"/>
</dbReference>
<keyword evidence="9 19" id="KW-0547">Nucleotide-binding</keyword>
<dbReference type="Pfam" id="PF02298">
    <property type="entry name" value="Cu_bind_like"/>
    <property type="match status" value="1"/>
</dbReference>
<dbReference type="GO" id="GO:0005737">
    <property type="term" value="C:cytoplasm"/>
    <property type="evidence" value="ECO:0007669"/>
    <property type="project" value="UniProtKB-ARBA"/>
</dbReference>
<keyword evidence="29" id="KW-1185">Reference proteome</keyword>
<dbReference type="Proteomes" id="UP001164929">
    <property type="component" value="Chromosome 2"/>
</dbReference>
<evidence type="ECO:0000256" key="10">
    <source>
        <dbReference type="ARBA" id="ARBA00022777"/>
    </source>
</evidence>
<evidence type="ECO:0000256" key="13">
    <source>
        <dbReference type="ARBA" id="ARBA00022989"/>
    </source>
</evidence>
<evidence type="ECO:0000256" key="9">
    <source>
        <dbReference type="ARBA" id="ARBA00022741"/>
    </source>
</evidence>
<dbReference type="PROSITE" id="PS51847">
    <property type="entry name" value="SMP"/>
    <property type="match status" value="1"/>
</dbReference>
<reference evidence="28" key="1">
    <citation type="journal article" date="2023" name="Mol. Ecol. Resour.">
        <title>Chromosome-level genome assembly of a triploid poplar Populus alba 'Berolinensis'.</title>
        <authorList>
            <person name="Chen S."/>
            <person name="Yu Y."/>
            <person name="Wang X."/>
            <person name="Wang S."/>
            <person name="Zhang T."/>
            <person name="Zhou Y."/>
            <person name="He R."/>
            <person name="Meng N."/>
            <person name="Wang Y."/>
            <person name="Liu W."/>
            <person name="Liu Z."/>
            <person name="Liu J."/>
            <person name="Guo Q."/>
            <person name="Huang H."/>
            <person name="Sederoff R.R."/>
            <person name="Wang G."/>
            <person name="Qu G."/>
            <person name="Chen S."/>
        </authorList>
    </citation>
    <scope>NUCLEOTIDE SEQUENCE</scope>
    <source>
        <strain evidence="28">SC-2020</strain>
    </source>
</reference>
<dbReference type="InterPro" id="IPR011009">
    <property type="entry name" value="Kinase-like_dom_sf"/>
</dbReference>
<dbReference type="Pfam" id="PF17047">
    <property type="entry name" value="SMP_LBD"/>
    <property type="match status" value="1"/>
</dbReference>
<evidence type="ECO:0000256" key="5">
    <source>
        <dbReference type="ARBA" id="ARBA00022679"/>
    </source>
</evidence>
<keyword evidence="3" id="KW-0813">Transport</keyword>
<evidence type="ECO:0000256" key="15">
    <source>
        <dbReference type="ARBA" id="ARBA00023121"/>
    </source>
</evidence>
<evidence type="ECO:0000256" key="7">
    <source>
        <dbReference type="ARBA" id="ARBA00022723"/>
    </source>
</evidence>
<dbReference type="PANTHER" id="PTHR46821">
    <property type="entry name" value="OS07G0586332 PROTEIN"/>
    <property type="match status" value="1"/>
</dbReference>
<organism evidence="28 29">
    <name type="scientific">Populus alba x Populus x berolinensis</name>
    <dbReference type="NCBI Taxonomy" id="444605"/>
    <lineage>
        <taxon>Eukaryota</taxon>
        <taxon>Viridiplantae</taxon>
        <taxon>Streptophyta</taxon>
        <taxon>Embryophyta</taxon>
        <taxon>Tracheophyta</taxon>
        <taxon>Spermatophyta</taxon>
        <taxon>Magnoliopsida</taxon>
        <taxon>eudicotyledons</taxon>
        <taxon>Gunneridae</taxon>
        <taxon>Pentapetalae</taxon>
        <taxon>rosids</taxon>
        <taxon>fabids</taxon>
        <taxon>Malpighiales</taxon>
        <taxon>Salicaceae</taxon>
        <taxon>Saliceae</taxon>
        <taxon>Populus</taxon>
    </lineage>
</organism>
<dbReference type="FunFam" id="1.10.510.10:FF:001023">
    <property type="entry name" value="Os07g0541700 protein"/>
    <property type="match status" value="1"/>
</dbReference>
<dbReference type="PROSITE" id="PS50004">
    <property type="entry name" value="C2"/>
    <property type="match status" value="1"/>
</dbReference>
<feature type="coiled-coil region" evidence="20">
    <location>
        <begin position="692"/>
        <end position="719"/>
    </location>
</feature>
<feature type="domain" description="Protein kinase" evidence="25">
    <location>
        <begin position="836"/>
        <end position="1379"/>
    </location>
</feature>
<evidence type="ECO:0000256" key="4">
    <source>
        <dbReference type="ARBA" id="ARBA00022527"/>
    </source>
</evidence>
<proteinExistence type="predicted"/>
<evidence type="ECO:0000256" key="6">
    <source>
        <dbReference type="ARBA" id="ARBA00022692"/>
    </source>
</evidence>
<evidence type="ECO:0000259" key="24">
    <source>
        <dbReference type="PROSITE" id="PS50004"/>
    </source>
</evidence>
<evidence type="ECO:0000256" key="12">
    <source>
        <dbReference type="ARBA" id="ARBA00022840"/>
    </source>
</evidence>
<dbReference type="GO" id="GO:0005524">
    <property type="term" value="F:ATP binding"/>
    <property type="evidence" value="ECO:0007669"/>
    <property type="project" value="UniProtKB-UniRule"/>
</dbReference>
<dbReference type="SUPFAM" id="SSF49562">
    <property type="entry name" value="C2 domain (Calcium/lipid-binding domain, CaLB)"/>
    <property type="match status" value="1"/>
</dbReference>
<dbReference type="CDD" id="cd00030">
    <property type="entry name" value="C2"/>
    <property type="match status" value="1"/>
</dbReference>
<keyword evidence="6 22" id="KW-0812">Transmembrane</keyword>
<keyword evidence="23" id="KW-0732">Signal</keyword>
<keyword evidence="15" id="KW-0446">Lipid-binding</keyword>
<keyword evidence="5" id="KW-0808">Transferase</keyword>
<dbReference type="FunFam" id="2.60.40.150:FF:000130">
    <property type="entry name" value="synaptotagmin-4 isoform X1"/>
    <property type="match status" value="1"/>
</dbReference>
<dbReference type="InterPro" id="IPR000008">
    <property type="entry name" value="C2_dom"/>
</dbReference>
<dbReference type="Gene3D" id="2.60.40.150">
    <property type="entry name" value="C2 domain"/>
    <property type="match status" value="1"/>
</dbReference>
<keyword evidence="13 22" id="KW-1133">Transmembrane helix</keyword>
<evidence type="ECO:0000259" key="26">
    <source>
        <dbReference type="PROSITE" id="PS51485"/>
    </source>
</evidence>
<feature type="binding site" evidence="19">
    <location>
        <position position="865"/>
    </location>
    <ligand>
        <name>ATP</name>
        <dbReference type="ChEBI" id="CHEBI:30616"/>
    </ligand>
</feature>
<dbReference type="SMART" id="SM00220">
    <property type="entry name" value="S_TKc"/>
    <property type="match status" value="1"/>
</dbReference>
<evidence type="ECO:0000256" key="14">
    <source>
        <dbReference type="ARBA" id="ARBA00023055"/>
    </source>
</evidence>
<evidence type="ECO:0000256" key="11">
    <source>
        <dbReference type="ARBA" id="ARBA00022837"/>
    </source>
</evidence>
<keyword evidence="4" id="KW-0723">Serine/threonine-protein kinase</keyword>
<dbReference type="SUPFAM" id="SSF56112">
    <property type="entry name" value="Protein kinase-like (PK-like)"/>
    <property type="match status" value="1"/>
</dbReference>
<dbReference type="EC" id="2.7.11.1" evidence="2"/>
<dbReference type="InterPro" id="IPR035892">
    <property type="entry name" value="C2_domain_sf"/>
</dbReference>
<evidence type="ECO:0000256" key="19">
    <source>
        <dbReference type="PROSITE-ProRule" id="PRU10141"/>
    </source>
</evidence>
<dbReference type="GO" id="GO:0004674">
    <property type="term" value="F:protein serine/threonine kinase activity"/>
    <property type="evidence" value="ECO:0007669"/>
    <property type="project" value="UniProtKB-KW"/>
</dbReference>
<dbReference type="GO" id="GO:0006869">
    <property type="term" value="P:lipid transport"/>
    <property type="evidence" value="ECO:0007669"/>
    <property type="project" value="UniProtKB-KW"/>
</dbReference>
<evidence type="ECO:0000256" key="20">
    <source>
        <dbReference type="SAM" id="Coils"/>
    </source>
</evidence>
<feature type="compositionally biased region" description="Pro residues" evidence="21">
    <location>
        <begin position="157"/>
        <end position="171"/>
    </location>
</feature>
<comment type="caution">
    <text evidence="28">The sequence shown here is derived from an EMBL/GenBank/DDBJ whole genome shotgun (WGS) entry which is preliminary data.</text>
</comment>
<dbReference type="CDD" id="cd21677">
    <property type="entry name" value="SMP_SYT"/>
    <property type="match status" value="1"/>
</dbReference>
<protein>
    <recommendedName>
        <fullName evidence="2">non-specific serine/threonine protein kinase</fullName>
        <ecNumber evidence="2">2.7.11.1</ecNumber>
    </recommendedName>
</protein>
<keyword evidence="12 19" id="KW-0067">ATP-binding</keyword>
<dbReference type="InterPro" id="IPR031468">
    <property type="entry name" value="SMP_LBD"/>
</dbReference>
<feature type="domain" description="SMP-LTD" evidence="27">
    <location>
        <begin position="373"/>
        <end position="550"/>
    </location>
</feature>
<keyword evidence="8" id="KW-0677">Repeat</keyword>
<keyword evidence="11" id="KW-0106">Calcium</keyword>
<dbReference type="InterPro" id="IPR044576">
    <property type="entry name" value="At4g25390-like"/>
</dbReference>
<comment type="catalytic activity">
    <reaction evidence="17">
        <text>L-threonyl-[protein] + ATP = O-phospho-L-threonyl-[protein] + ADP + H(+)</text>
        <dbReference type="Rhea" id="RHEA:46608"/>
        <dbReference type="Rhea" id="RHEA-COMP:11060"/>
        <dbReference type="Rhea" id="RHEA-COMP:11605"/>
        <dbReference type="ChEBI" id="CHEBI:15378"/>
        <dbReference type="ChEBI" id="CHEBI:30013"/>
        <dbReference type="ChEBI" id="CHEBI:30616"/>
        <dbReference type="ChEBI" id="CHEBI:61977"/>
        <dbReference type="ChEBI" id="CHEBI:456216"/>
        <dbReference type="EC" id="2.7.11.1"/>
    </reaction>
</comment>
<dbReference type="InterPro" id="IPR003245">
    <property type="entry name" value="Phytocyanin_dom"/>
</dbReference>
<dbReference type="GO" id="GO:0016020">
    <property type="term" value="C:membrane"/>
    <property type="evidence" value="ECO:0007669"/>
    <property type="project" value="UniProtKB-SubCell"/>
</dbReference>
<dbReference type="SMART" id="SM00239">
    <property type="entry name" value="C2"/>
    <property type="match status" value="1"/>
</dbReference>
<evidence type="ECO:0000256" key="2">
    <source>
        <dbReference type="ARBA" id="ARBA00012513"/>
    </source>
</evidence>
<dbReference type="FunFam" id="2.60.40.420:FF:000048">
    <property type="entry name" value="Early nodulin-like protein 18"/>
    <property type="match status" value="1"/>
</dbReference>
<dbReference type="PANTHER" id="PTHR46821:SF2">
    <property type="entry name" value="OS03G0251700 PROTEIN"/>
    <property type="match status" value="1"/>
</dbReference>
<dbReference type="InterPro" id="IPR008271">
    <property type="entry name" value="Ser/Thr_kinase_AS"/>
</dbReference>
<feature type="chain" id="PRO_5042021833" description="non-specific serine/threonine protein kinase" evidence="23">
    <location>
        <begin position="24"/>
        <end position="1398"/>
    </location>
</feature>
<evidence type="ECO:0000256" key="17">
    <source>
        <dbReference type="ARBA" id="ARBA00047899"/>
    </source>
</evidence>
<evidence type="ECO:0000256" key="23">
    <source>
        <dbReference type="SAM" id="SignalP"/>
    </source>
</evidence>
<feature type="region of interest" description="Disordered" evidence="21">
    <location>
        <begin position="1376"/>
        <end position="1398"/>
    </location>
</feature>
<dbReference type="GO" id="GO:0012505">
    <property type="term" value="C:endomembrane system"/>
    <property type="evidence" value="ECO:0007669"/>
    <property type="project" value="UniProtKB-ARBA"/>
</dbReference>
<keyword evidence="16 22" id="KW-0472">Membrane</keyword>
<dbReference type="InterPro" id="IPR008972">
    <property type="entry name" value="Cupredoxin"/>
</dbReference>
<feature type="region of interest" description="Disordered" evidence="21">
    <location>
        <begin position="1196"/>
        <end position="1251"/>
    </location>
</feature>
<evidence type="ECO:0000256" key="18">
    <source>
        <dbReference type="ARBA" id="ARBA00048679"/>
    </source>
</evidence>